<dbReference type="PANTHER" id="PTHR43975:SF2">
    <property type="entry name" value="EG:BACR7A4.14 PROTEIN-RELATED"/>
    <property type="match status" value="1"/>
</dbReference>
<dbReference type="OMA" id="PVEMIHY"/>
<dbReference type="PANTHER" id="PTHR43975">
    <property type="entry name" value="ZGC:101858"/>
    <property type="match status" value="1"/>
</dbReference>
<dbReference type="InterPro" id="IPR002347">
    <property type="entry name" value="SDR_fam"/>
</dbReference>
<dbReference type="GeneID" id="113400278"/>
<dbReference type="Proteomes" id="UP001652626">
    <property type="component" value="Chromosome 17"/>
</dbReference>
<keyword evidence="1" id="KW-0560">Oxidoreductase</keyword>
<dbReference type="AlphaFoldDB" id="A0A8B8IEU9"/>
<reference evidence="3" key="1">
    <citation type="submission" date="2025-08" db="UniProtKB">
        <authorList>
            <consortium name="RefSeq"/>
        </authorList>
    </citation>
    <scope>IDENTIFICATION</scope>
    <source>
        <tissue evidence="3">Whole body</tissue>
    </source>
</reference>
<dbReference type="Gene3D" id="3.40.50.720">
    <property type="entry name" value="NAD(P)-binding Rossmann-like Domain"/>
    <property type="match status" value="1"/>
</dbReference>
<evidence type="ECO:0000313" key="2">
    <source>
        <dbReference type="Proteomes" id="UP001652626"/>
    </source>
</evidence>
<evidence type="ECO:0000256" key="1">
    <source>
        <dbReference type="ARBA" id="ARBA00023002"/>
    </source>
</evidence>
<evidence type="ECO:0000313" key="3">
    <source>
        <dbReference type="RefSeq" id="XP_026495584.1"/>
    </source>
</evidence>
<organism evidence="2 3">
    <name type="scientific">Vanessa tameamea</name>
    <name type="common">Kamehameha butterfly</name>
    <dbReference type="NCBI Taxonomy" id="334116"/>
    <lineage>
        <taxon>Eukaryota</taxon>
        <taxon>Metazoa</taxon>
        <taxon>Ecdysozoa</taxon>
        <taxon>Arthropoda</taxon>
        <taxon>Hexapoda</taxon>
        <taxon>Insecta</taxon>
        <taxon>Pterygota</taxon>
        <taxon>Neoptera</taxon>
        <taxon>Endopterygota</taxon>
        <taxon>Lepidoptera</taxon>
        <taxon>Glossata</taxon>
        <taxon>Ditrysia</taxon>
        <taxon>Papilionoidea</taxon>
        <taxon>Nymphalidae</taxon>
        <taxon>Nymphalinae</taxon>
        <taxon>Vanessa</taxon>
    </lineage>
</organism>
<name>A0A8B8IEU9_VANTA</name>
<dbReference type="Pfam" id="PF13561">
    <property type="entry name" value="adh_short_C2"/>
    <property type="match status" value="1"/>
</dbReference>
<protein>
    <submittedName>
        <fullName evidence="3">Uncharacterized oxidoreductase TM_0325-like</fullName>
    </submittedName>
</protein>
<dbReference type="PRINTS" id="PR00080">
    <property type="entry name" value="SDRFAMILY"/>
</dbReference>
<keyword evidence="2" id="KW-1185">Reference proteome</keyword>
<gene>
    <name evidence="3" type="primary">LOC113400278</name>
</gene>
<dbReference type="OrthoDB" id="47007at2759"/>
<dbReference type="FunFam" id="3.40.50.720:FF:000084">
    <property type="entry name" value="Short-chain dehydrogenase reductase"/>
    <property type="match status" value="1"/>
</dbReference>
<dbReference type="PROSITE" id="PS00061">
    <property type="entry name" value="ADH_SHORT"/>
    <property type="match status" value="1"/>
</dbReference>
<sequence>MDFKGKVVLITGASSGIGACCALNFAKLSAKLALVGRNEKKLKEIIDHCENESGDKPLKIIADISIEDDNKRIITETINFFGKIDVLINNAGMLLMAGLMDDITNYDRISATNIRGTYLLTQQAVPHLIKTKGNIVIVSSILSSVPMPALMPYCMTKAALDMFTKCVALEMAPKGVRVNSVNPGPVATNLFMAAGISDDLNKGLYESMKESIPLRKIATVEDIANMVVFLASDSASCITGSFHVVDSGLHLGDPIIHV</sequence>
<dbReference type="SUPFAM" id="SSF51735">
    <property type="entry name" value="NAD(P)-binding Rossmann-fold domains"/>
    <property type="match status" value="1"/>
</dbReference>
<dbReference type="PROSITE" id="PS51257">
    <property type="entry name" value="PROKAR_LIPOPROTEIN"/>
    <property type="match status" value="1"/>
</dbReference>
<dbReference type="PRINTS" id="PR00081">
    <property type="entry name" value="GDHRDH"/>
</dbReference>
<dbReference type="InterPro" id="IPR036291">
    <property type="entry name" value="NAD(P)-bd_dom_sf"/>
</dbReference>
<proteinExistence type="predicted"/>
<accession>A0A8B8IEU9</accession>
<dbReference type="InterPro" id="IPR020904">
    <property type="entry name" value="Sc_DH/Rdtase_CS"/>
</dbReference>
<dbReference type="GO" id="GO:0016491">
    <property type="term" value="F:oxidoreductase activity"/>
    <property type="evidence" value="ECO:0007669"/>
    <property type="project" value="UniProtKB-KW"/>
</dbReference>
<dbReference type="RefSeq" id="XP_026495584.1">
    <property type="nucleotide sequence ID" value="XM_026639799.2"/>
</dbReference>